<dbReference type="RefSeq" id="WP_123521047.1">
    <property type="nucleotide sequence ID" value="NZ_JBHLWF010000031.1"/>
</dbReference>
<sequence>MTTCWVITDGAAGNRNQALALAHGLGLAPQVFDIRLSAPWSWLSPFSARDPRRMLATVPDGLAPPWPDLAIGCGRAAAGVLIGLRRLSAGRTRVVQILDPRWRRASFDALVVPEHDEVTGDNVIVSTGGLHRIDDDWLDDGRRRFPAFAALPSPRTAVLIGGAVRGLPFDAGYVDGLLDALERDHSRDGGSFLVTCSRRTPPALAQRLRQAFGTWPGVFWASGHDGLNPYAGLLGWADRIVVTPDSSNLVAEACAVGVPVQVHLPAGIALPGKRRRLLDRLLGTGHLSLLDHALPGTAADRPAPLRELPRIGARLRSRLGME</sequence>
<dbReference type="AlphaFoldDB" id="A0A4R3LGM6"/>
<proteinExistence type="predicted"/>
<evidence type="ECO:0000313" key="2">
    <source>
        <dbReference type="Proteomes" id="UP000294599"/>
    </source>
</evidence>
<dbReference type="OrthoDB" id="272235at2"/>
<accession>A0A4R3LGM6</accession>
<dbReference type="EMBL" id="SMAF01000006">
    <property type="protein sequence ID" value="TCS99303.1"/>
    <property type="molecule type" value="Genomic_DNA"/>
</dbReference>
<comment type="caution">
    <text evidence="1">The sequence shown here is derived from an EMBL/GenBank/DDBJ whole genome shotgun (WGS) entry which is preliminary data.</text>
</comment>
<protein>
    <recommendedName>
        <fullName evidence="3">Nucleoside-diphosphate sugar epimerase</fullName>
    </recommendedName>
</protein>
<evidence type="ECO:0008006" key="3">
    <source>
        <dbReference type="Google" id="ProtNLM"/>
    </source>
</evidence>
<dbReference type="PANTHER" id="PTHR33986">
    <property type="entry name" value="OS02G0535700 PROTEIN"/>
    <property type="match status" value="1"/>
</dbReference>
<dbReference type="InterPro" id="IPR009367">
    <property type="entry name" value="Elm1-like"/>
</dbReference>
<keyword evidence="2" id="KW-1185">Reference proteome</keyword>
<dbReference type="Proteomes" id="UP000294599">
    <property type="component" value="Unassembled WGS sequence"/>
</dbReference>
<reference evidence="1 2" key="1">
    <citation type="submission" date="2019-03" db="EMBL/GenBank/DDBJ databases">
        <title>Genomic Encyclopedia of Type Strains, Phase IV (KMG-IV): sequencing the most valuable type-strain genomes for metagenomic binning, comparative biology and taxonomic classification.</title>
        <authorList>
            <person name="Goeker M."/>
        </authorList>
    </citation>
    <scope>NUCLEOTIDE SEQUENCE [LARGE SCALE GENOMIC DNA]</scope>
    <source>
        <strain evidence="1 2">DSM 21944</strain>
    </source>
</reference>
<name>A0A4R3LGM6_9GAMM</name>
<organism evidence="1 2">
    <name type="scientific">Pseudofulvimonas gallinarii</name>
    <dbReference type="NCBI Taxonomy" id="634155"/>
    <lineage>
        <taxon>Bacteria</taxon>
        <taxon>Pseudomonadati</taxon>
        <taxon>Pseudomonadota</taxon>
        <taxon>Gammaproteobacteria</taxon>
        <taxon>Lysobacterales</taxon>
        <taxon>Rhodanobacteraceae</taxon>
        <taxon>Pseudofulvimonas</taxon>
    </lineage>
</organism>
<evidence type="ECO:0000313" key="1">
    <source>
        <dbReference type="EMBL" id="TCS99303.1"/>
    </source>
</evidence>
<dbReference type="Pfam" id="PF06258">
    <property type="entry name" value="Mito_fiss_Elm1"/>
    <property type="match status" value="1"/>
</dbReference>
<gene>
    <name evidence="1" type="ORF">EDC25_106142</name>
</gene>
<dbReference type="PANTHER" id="PTHR33986:SF15">
    <property type="entry name" value="MITOCHONDRIAL FISSION PROTEIN ELM1"/>
    <property type="match status" value="1"/>
</dbReference>